<dbReference type="GO" id="GO:0004386">
    <property type="term" value="F:helicase activity"/>
    <property type="evidence" value="ECO:0007669"/>
    <property type="project" value="UniProtKB-KW"/>
</dbReference>
<proteinExistence type="predicted"/>
<organism evidence="5">
    <name type="scientific">Indivirus ILV1</name>
    <dbReference type="NCBI Taxonomy" id="1977633"/>
    <lineage>
        <taxon>Viruses</taxon>
        <taxon>Varidnaviria</taxon>
        <taxon>Bamfordvirae</taxon>
        <taxon>Nucleocytoviricota</taxon>
        <taxon>Megaviricetes</taxon>
        <taxon>Imitervirales</taxon>
        <taxon>Mimiviridae</taxon>
        <taxon>Klosneuvirinae</taxon>
        <taxon>Indivirus</taxon>
    </lineage>
</organism>
<name>A0A1V0SCR1_9VIRU</name>
<dbReference type="EMBL" id="KY684085">
    <property type="protein sequence ID" value="ARF09495.1"/>
    <property type="molecule type" value="Genomic_DNA"/>
</dbReference>
<dbReference type="Gene3D" id="3.40.50.300">
    <property type="entry name" value="P-loop containing nucleotide triphosphate hydrolases"/>
    <property type="match status" value="1"/>
</dbReference>
<dbReference type="InterPro" id="IPR056443">
    <property type="entry name" value="AEP_C962R"/>
</dbReference>
<keyword evidence="5" id="KW-0347">Helicase</keyword>
<dbReference type="PROSITE" id="PS51206">
    <property type="entry name" value="SF3_HELICASE_1"/>
    <property type="match status" value="1"/>
</dbReference>
<dbReference type="InterPro" id="IPR014015">
    <property type="entry name" value="Helicase_SF3_DNA-vir"/>
</dbReference>
<dbReference type="PANTHER" id="PTHR35372">
    <property type="entry name" value="ATP BINDING PROTEIN-RELATED"/>
    <property type="match status" value="1"/>
</dbReference>
<dbReference type="GO" id="GO:0005524">
    <property type="term" value="F:ATP binding"/>
    <property type="evidence" value="ECO:0007669"/>
    <property type="project" value="UniProtKB-KW"/>
</dbReference>
<dbReference type="Pfam" id="PF08706">
    <property type="entry name" value="D5_N"/>
    <property type="match status" value="1"/>
</dbReference>
<dbReference type="InterPro" id="IPR027417">
    <property type="entry name" value="P-loop_NTPase"/>
</dbReference>
<evidence type="ECO:0000259" key="4">
    <source>
        <dbReference type="PROSITE" id="PS51206"/>
    </source>
</evidence>
<dbReference type="InterPro" id="IPR051620">
    <property type="entry name" value="ORF904-like_C"/>
</dbReference>
<accession>A0A1V0SCR1</accession>
<keyword evidence="3" id="KW-0067">ATP-binding</keyword>
<dbReference type="GO" id="GO:0016817">
    <property type="term" value="F:hydrolase activity, acting on acid anhydrides"/>
    <property type="evidence" value="ECO:0007669"/>
    <property type="project" value="InterPro"/>
</dbReference>
<keyword evidence="2" id="KW-0378">Hydrolase</keyword>
<dbReference type="Pfam" id="PF23162">
    <property type="entry name" value="AEP_C962R"/>
    <property type="match status" value="1"/>
</dbReference>
<feature type="domain" description="SF3 helicase" evidence="4">
    <location>
        <begin position="622"/>
        <end position="783"/>
    </location>
</feature>
<dbReference type="NCBIfam" id="TIGR01613">
    <property type="entry name" value="primase_Cterm"/>
    <property type="match status" value="1"/>
</dbReference>
<reference evidence="5" key="1">
    <citation type="journal article" date="2017" name="Science">
        <title>Giant viruses with an expanded complement of translation system components.</title>
        <authorList>
            <person name="Schulz F."/>
            <person name="Yutin N."/>
            <person name="Ivanova N.N."/>
            <person name="Ortega D.R."/>
            <person name="Lee T.K."/>
            <person name="Vierheilig J."/>
            <person name="Daims H."/>
            <person name="Horn M."/>
            <person name="Wagner M."/>
            <person name="Jensen G.J."/>
            <person name="Kyrpides N.C."/>
            <person name="Koonin E.V."/>
            <person name="Woyke T."/>
        </authorList>
    </citation>
    <scope>NUCLEOTIDE SEQUENCE</scope>
    <source>
        <strain evidence="5">ILV1</strain>
    </source>
</reference>
<dbReference type="Pfam" id="PF08707">
    <property type="entry name" value="PriCT_2"/>
    <property type="match status" value="1"/>
</dbReference>
<keyword evidence="1" id="KW-0547">Nucleotide-binding</keyword>
<dbReference type="SMART" id="SM00885">
    <property type="entry name" value="D5_N"/>
    <property type="match status" value="1"/>
</dbReference>
<gene>
    <name evidence="5" type="ORF">Indivirus_1_118</name>
</gene>
<evidence type="ECO:0000256" key="2">
    <source>
        <dbReference type="ARBA" id="ARBA00022801"/>
    </source>
</evidence>
<dbReference type="InterPro" id="IPR014819">
    <property type="entry name" value="PriCT_2"/>
</dbReference>
<dbReference type="Pfam" id="PF19263">
    <property type="entry name" value="DUF5906"/>
    <property type="match status" value="1"/>
</dbReference>
<protein>
    <submittedName>
        <fullName evidence="5">D5-like helicase-primase</fullName>
    </submittedName>
</protein>
<dbReference type="InterPro" id="IPR014818">
    <property type="entry name" value="Phage/plasmid_primase_P4_C"/>
</dbReference>
<dbReference type="PANTHER" id="PTHR35372:SF2">
    <property type="entry name" value="SF3 HELICASE DOMAIN-CONTAINING PROTEIN"/>
    <property type="match status" value="1"/>
</dbReference>
<dbReference type="SUPFAM" id="SSF52540">
    <property type="entry name" value="P-loop containing nucleoside triphosphate hydrolases"/>
    <property type="match status" value="1"/>
</dbReference>
<evidence type="ECO:0000256" key="1">
    <source>
        <dbReference type="ARBA" id="ARBA00022741"/>
    </source>
</evidence>
<dbReference type="InterPro" id="IPR006500">
    <property type="entry name" value="Helicase_put_C_phage/plasmid"/>
</dbReference>
<evidence type="ECO:0000256" key="3">
    <source>
        <dbReference type="ARBA" id="ARBA00022840"/>
    </source>
</evidence>
<sequence>MKEVNLSGQNEARRQFESFLKEHKVEGDGVYHTHTAFGSPWGKFNIPDDKTERFFELYRNALQTNVELHITERPKKVGPLLIDIDFNFNKEYEDRIYKEDDIKYVIGTVNSILREYYKWDSKNLLAFVFEKDKPSIKINKSSDEKEYKDGFHIVYPFLPISENMRYLVLHESKMKIDNGKGFRHIPFTNSIDDVFDMSIIRSNGWMMYGSRKNGGPWYMLKHIYDCTFNEKDITKYKHRELVTLLSNRKFNDDEEVEFKDSNDQSIMEKKVNDILSHYGVLKNEKKKKNNDDENNNLYSQDDETEEYIDDDIKSIKSEILNRRKEQTKLQTKKTKSKEIKLAKKICKILSDKRATNYHDWIKVGWALHNVSENLLPTYKEFSKKAGKKYDEKSCEDVWSKAQDKGLTIASLRHWAKQDNPEMYDELLTNSVNELMVEAESGTEYDVAKVVFELYKDQYKCTSIGNNIWYEFQESRWIEVEGGYTLSTKISEELTKEFAMLNSLYLKQMSTNKGQDTDGQLKRANNVMKIMNNLKKSGFKDRVIRECRNMFYDPKFEEKLDSNRDLIGFDNGVYDLISGTFRPGCPDDLVSLTVGYDYVEYNVDHEYIKGIVEFFSKVQREEDMREYILTLMASYLNGHTKSEQFVLWTGTGGNGKSKAVEFFQMAFGDYCGVLPVTLLTRKRGGAGQATPELAGQRGKRFIVFQEPENTDEIQVGFMKELTGGDWIYARPLFRDPIRYKPQFKLLLTCNKLPFIPSTDGGTWRRLRVSPWESEFTDNPKLPHQFQKDPDLLEKFELWKKAFLWYLLKVYYPKYLKQGLCEPAKVTQFTNKYKKQSDLFFEFLDSNLTFTKDNKHFESYDVLYASLKYWYTESYAGRCPYAKKDLQEYLINNNYKTDKNYLYGVRFKNDEKNDAHVEDD</sequence>
<evidence type="ECO:0000313" key="5">
    <source>
        <dbReference type="EMBL" id="ARF09495.1"/>
    </source>
</evidence>
<dbReference type="InterPro" id="IPR045455">
    <property type="entry name" value="NrS-1_pol-like_helicase"/>
</dbReference>